<dbReference type="Proteomes" id="UP001431429">
    <property type="component" value="Unassembled WGS sequence"/>
</dbReference>
<feature type="region of interest" description="Disordered" evidence="1">
    <location>
        <begin position="189"/>
        <end position="236"/>
    </location>
</feature>
<dbReference type="PANTHER" id="PTHR23026:SF123">
    <property type="entry name" value="NAD(P)H NITROREDUCTASE RV3131-RELATED"/>
    <property type="match status" value="1"/>
</dbReference>
<proteinExistence type="predicted"/>
<dbReference type="PANTHER" id="PTHR23026">
    <property type="entry name" value="NADPH NITROREDUCTASE"/>
    <property type="match status" value="1"/>
</dbReference>
<name>A0ABT0ULW9_9ACTN</name>
<evidence type="ECO:0000313" key="2">
    <source>
        <dbReference type="EMBL" id="MCM2389326.1"/>
    </source>
</evidence>
<sequence length="332" mass="35760">MPSRPLDPAAVTAIVQDAAAAPSLHNAQPWKFRLLRENGVLQLRADPTRAMPAEDPANRALHLGCGAALFNLRVAAARQGCEPVTALLPDGSDPALLAEVRLDLPVRPDDDLAALHPAVSLRHTSRFPFTDEPIPVEVLDGLCAAALLEGCRLAFPDDWHVQTVLDLVHDAEDRAVHDPEARAELARWTRTEAPDGAAGNRPGDGIPADAFGPRPRGTTGPMRDFAQGAPVPGRESASFERYPRLGLLGTAEDRPVDWLRAGQAMERVLLQATLDGLAASLTSQALEWPELRWAVRDPGSATGQVQMVLRLGYGPEGTPTPRRPVDDILEIR</sequence>
<dbReference type="NCBIfam" id="NF047509">
    <property type="entry name" value="Rv3131_FMN_oxido"/>
    <property type="match status" value="1"/>
</dbReference>
<dbReference type="RefSeq" id="WP_250919653.1">
    <property type="nucleotide sequence ID" value="NZ_JAMQAW010000010.1"/>
</dbReference>
<dbReference type="SUPFAM" id="SSF55469">
    <property type="entry name" value="FMN-dependent nitroreductase-like"/>
    <property type="match status" value="2"/>
</dbReference>
<dbReference type="InterPro" id="IPR000415">
    <property type="entry name" value="Nitroreductase-like"/>
</dbReference>
<gene>
    <name evidence="2" type="ORF">NBG84_13645</name>
</gene>
<dbReference type="EMBL" id="JAMQAW010000010">
    <property type="protein sequence ID" value="MCM2389326.1"/>
    <property type="molecule type" value="Genomic_DNA"/>
</dbReference>
<evidence type="ECO:0000256" key="1">
    <source>
        <dbReference type="SAM" id="MobiDB-lite"/>
    </source>
</evidence>
<dbReference type="InterPro" id="IPR050627">
    <property type="entry name" value="Nitroreductase/BluB"/>
</dbReference>
<organism evidence="2 3">
    <name type="scientific">Streptomyces albipurpureus</name>
    <dbReference type="NCBI Taxonomy" id="2897419"/>
    <lineage>
        <taxon>Bacteria</taxon>
        <taxon>Bacillati</taxon>
        <taxon>Actinomycetota</taxon>
        <taxon>Actinomycetes</taxon>
        <taxon>Kitasatosporales</taxon>
        <taxon>Streptomycetaceae</taxon>
        <taxon>Streptomyces</taxon>
    </lineage>
</organism>
<accession>A0ABT0ULW9</accession>
<evidence type="ECO:0000313" key="3">
    <source>
        <dbReference type="Proteomes" id="UP001431429"/>
    </source>
</evidence>
<protein>
    <submittedName>
        <fullName evidence="2">Nitroreductase</fullName>
    </submittedName>
</protein>
<reference evidence="2" key="1">
    <citation type="submission" date="2022-06" db="EMBL/GenBank/DDBJ databases">
        <title>Genome public.</title>
        <authorList>
            <person name="Sun Q."/>
        </authorList>
    </citation>
    <scope>NUCLEOTIDE SEQUENCE</scope>
    <source>
        <strain evidence="2">CWNU-1</strain>
    </source>
</reference>
<dbReference type="Gene3D" id="3.40.109.10">
    <property type="entry name" value="NADH Oxidase"/>
    <property type="match status" value="2"/>
</dbReference>
<comment type="caution">
    <text evidence="2">The sequence shown here is derived from an EMBL/GenBank/DDBJ whole genome shotgun (WGS) entry which is preliminary data.</text>
</comment>
<keyword evidence="3" id="KW-1185">Reference proteome</keyword>